<organism evidence="1 2">
    <name type="scientific">Corynebacterium pilosum</name>
    <dbReference type="NCBI Taxonomy" id="35756"/>
    <lineage>
        <taxon>Bacteria</taxon>
        <taxon>Bacillati</taxon>
        <taxon>Actinomycetota</taxon>
        <taxon>Actinomycetes</taxon>
        <taxon>Mycobacteriales</taxon>
        <taxon>Corynebacteriaceae</taxon>
        <taxon>Corynebacterium</taxon>
    </lineage>
</organism>
<dbReference type="InterPro" id="IPR016541">
    <property type="entry name" value="UCP008505"/>
</dbReference>
<dbReference type="InterPro" id="IPR029060">
    <property type="entry name" value="PIN-like_dom_sf"/>
</dbReference>
<protein>
    <recommendedName>
        <fullName evidence="3">DUF4411 family protein</fullName>
    </recommendedName>
</protein>
<evidence type="ECO:0008006" key="3">
    <source>
        <dbReference type="Google" id="ProtNLM"/>
    </source>
</evidence>
<evidence type="ECO:0000313" key="1">
    <source>
        <dbReference type="EMBL" id="STC68553.1"/>
    </source>
</evidence>
<evidence type="ECO:0000313" key="2">
    <source>
        <dbReference type="Proteomes" id="UP000254467"/>
    </source>
</evidence>
<dbReference type="EMBL" id="UFXQ01000001">
    <property type="protein sequence ID" value="STC68553.1"/>
    <property type="molecule type" value="Genomic_DNA"/>
</dbReference>
<dbReference type="Pfam" id="PF14367">
    <property type="entry name" value="DUF4411"/>
    <property type="match status" value="1"/>
</dbReference>
<dbReference type="OrthoDB" id="338425at2"/>
<gene>
    <name evidence="1" type="ORF">NCTC11862_00312</name>
</gene>
<accession>A0A376CJS3</accession>
<dbReference type="RefSeq" id="WP_018580731.1">
    <property type="nucleotide sequence ID" value="NZ_LDYD01000006.1"/>
</dbReference>
<dbReference type="Proteomes" id="UP000254467">
    <property type="component" value="Unassembled WGS sequence"/>
</dbReference>
<proteinExistence type="predicted"/>
<sequence>MFLVDANVMINAARTYYGFDLAPGFWDWFLQQIHSENIASVQAVFDELKAGTDQLAEWAKQEVPTQAWRLPGQDAWDHMATLVNWAAYAPVEFYASAQTEFARSADLFITSQAAELEATLVTFERSNPASKRRVLIPDAAAQVGVQCVDPFTMFRTLGLTLTV</sequence>
<dbReference type="AlphaFoldDB" id="A0A376CJS3"/>
<name>A0A376CJS3_9CORY</name>
<reference evidence="1 2" key="1">
    <citation type="submission" date="2018-06" db="EMBL/GenBank/DDBJ databases">
        <authorList>
            <consortium name="Pathogen Informatics"/>
            <person name="Doyle S."/>
        </authorList>
    </citation>
    <scope>NUCLEOTIDE SEQUENCE [LARGE SCALE GENOMIC DNA]</scope>
    <source>
        <strain evidence="1 2">NCTC11862</strain>
    </source>
</reference>
<keyword evidence="2" id="KW-1185">Reference proteome</keyword>
<dbReference type="SUPFAM" id="SSF88723">
    <property type="entry name" value="PIN domain-like"/>
    <property type="match status" value="1"/>
</dbReference>
<dbReference type="STRING" id="35756.GCA_001044155_01595"/>